<sequence>MRRAFIWLLSYILLFAISGAAAFLSFVWLVAGALRGIGLMPWLAILPISLGITFWAAWRLRL</sequence>
<keyword evidence="1" id="KW-1133">Transmembrane helix</keyword>
<proteinExistence type="predicted"/>
<evidence type="ECO:0000313" key="2">
    <source>
        <dbReference type="EMBL" id="XDS46996.1"/>
    </source>
</evidence>
<dbReference type="EMBL" id="CP129682">
    <property type="protein sequence ID" value="XDS48299.1"/>
    <property type="molecule type" value="Genomic_DNA"/>
</dbReference>
<dbReference type="EMBL" id="CP129683">
    <property type="protein sequence ID" value="XDS51368.1"/>
    <property type="molecule type" value="Genomic_DNA"/>
</dbReference>
<evidence type="ECO:0000256" key="1">
    <source>
        <dbReference type="SAM" id="Phobius"/>
    </source>
</evidence>
<name>A0AB39UDI8_9BIFI</name>
<feature type="transmembrane region" description="Helical" evidence="1">
    <location>
        <begin position="37"/>
        <end position="58"/>
    </location>
</feature>
<dbReference type="EMBL" id="CP129675">
    <property type="protein sequence ID" value="XDS46996.1"/>
    <property type="molecule type" value="Genomic_DNA"/>
</dbReference>
<protein>
    <submittedName>
        <fullName evidence="2">Uncharacterized protein</fullName>
    </submittedName>
</protein>
<feature type="transmembrane region" description="Helical" evidence="1">
    <location>
        <begin position="7"/>
        <end position="31"/>
    </location>
</feature>
<gene>
    <name evidence="4" type="ORF">QN062_04140</name>
    <name evidence="3" type="ORF">QN216_08155</name>
    <name evidence="2" type="ORF">QN217_02310</name>
</gene>
<organism evidence="2">
    <name type="scientific">Bifidobacterium fermentum</name>
    <dbReference type="NCBI Taxonomy" id="3059035"/>
    <lineage>
        <taxon>Bacteria</taxon>
        <taxon>Bacillati</taxon>
        <taxon>Actinomycetota</taxon>
        <taxon>Actinomycetes</taxon>
        <taxon>Bifidobacteriales</taxon>
        <taxon>Bifidobacteriaceae</taxon>
        <taxon>Bifidobacterium</taxon>
    </lineage>
</organism>
<dbReference type="RefSeq" id="WP_369342331.1">
    <property type="nucleotide sequence ID" value="NZ_CP129675.1"/>
</dbReference>
<keyword evidence="1" id="KW-0472">Membrane</keyword>
<reference evidence="2" key="1">
    <citation type="submission" date="2023-07" db="EMBL/GenBank/DDBJ databases">
        <title>Bifidobacterium aquikefiriaerophilum sp. nov. and Bifidobacterium eccum sp. nov., isolated from water kefir.</title>
        <authorList>
            <person name="Breselge S."/>
            <person name="Bellassi P."/>
            <person name="Barcenilla C."/>
            <person name="Alvarez-Ordonez A."/>
            <person name="Morelli L."/>
            <person name="Cotter P.D."/>
        </authorList>
    </citation>
    <scope>NUCLEOTIDE SEQUENCE</scope>
    <source>
        <strain evidence="4">WK012_4_13</strain>
        <strain evidence="3">WK013_4_14</strain>
        <strain evidence="2">WK048_4_13</strain>
    </source>
</reference>
<keyword evidence="1" id="KW-0812">Transmembrane</keyword>
<evidence type="ECO:0000313" key="4">
    <source>
        <dbReference type="EMBL" id="XDS51368.1"/>
    </source>
</evidence>
<accession>A0AB39UDI8</accession>
<dbReference type="KEGG" id="bfk:QN062_04140"/>
<evidence type="ECO:0000313" key="3">
    <source>
        <dbReference type="EMBL" id="XDS48299.1"/>
    </source>
</evidence>
<dbReference type="AlphaFoldDB" id="A0AB39UDI8"/>